<dbReference type="GO" id="GO:0044780">
    <property type="term" value="P:bacterial-type flagellum assembly"/>
    <property type="evidence" value="ECO:0007669"/>
    <property type="project" value="InterPro"/>
</dbReference>
<dbReference type="Gene3D" id="1.20.58.300">
    <property type="entry name" value="FlgN-like"/>
    <property type="match status" value="1"/>
</dbReference>
<dbReference type="AlphaFoldDB" id="A0A8A7KDF5"/>
<name>A0A8A7KDF5_9FIRM</name>
<evidence type="ECO:0008006" key="4">
    <source>
        <dbReference type="Google" id="ProtNLM"/>
    </source>
</evidence>
<evidence type="ECO:0000256" key="1">
    <source>
        <dbReference type="ARBA" id="ARBA00022795"/>
    </source>
</evidence>
<sequence>MTADSKKIWEILKREYQLYQSIYQLVQQKQDIIIAEDLEGLEGLVKKEEKLLVEVQGLEEARLELLDANLDSRLPQLGEADKQKLDDLKKQLLSLTLKLKEQNLLNTQLIEDSLTLVNIKLNLVKNNANTKTYSKKGLVKKSGSTFVNRRA</sequence>
<dbReference type="RefSeq" id="WP_230868598.1">
    <property type="nucleotide sequence ID" value="NZ_CP046640.1"/>
</dbReference>
<dbReference type="EMBL" id="CP046640">
    <property type="protein sequence ID" value="QTL96927.1"/>
    <property type="molecule type" value="Genomic_DNA"/>
</dbReference>
<dbReference type="Pfam" id="PF05130">
    <property type="entry name" value="FlgN"/>
    <property type="match status" value="1"/>
</dbReference>
<proteinExistence type="predicted"/>
<organism evidence="2 3">
    <name type="scientific">Iocasia fonsfrigidae</name>
    <dbReference type="NCBI Taxonomy" id="2682810"/>
    <lineage>
        <taxon>Bacteria</taxon>
        <taxon>Bacillati</taxon>
        <taxon>Bacillota</taxon>
        <taxon>Clostridia</taxon>
        <taxon>Halanaerobiales</taxon>
        <taxon>Halanaerobiaceae</taxon>
        <taxon>Iocasia</taxon>
    </lineage>
</organism>
<dbReference type="InterPro" id="IPR007809">
    <property type="entry name" value="FlgN-like"/>
</dbReference>
<dbReference type="InterPro" id="IPR036679">
    <property type="entry name" value="FlgN-like_sf"/>
</dbReference>
<dbReference type="KEGG" id="ifn:GM661_02520"/>
<keyword evidence="3" id="KW-1185">Reference proteome</keyword>
<evidence type="ECO:0000313" key="2">
    <source>
        <dbReference type="EMBL" id="QTL96927.1"/>
    </source>
</evidence>
<gene>
    <name evidence="2" type="ORF">GM661_02520</name>
</gene>
<evidence type="ECO:0000313" key="3">
    <source>
        <dbReference type="Proteomes" id="UP000665020"/>
    </source>
</evidence>
<dbReference type="Proteomes" id="UP000665020">
    <property type="component" value="Chromosome"/>
</dbReference>
<keyword evidence="1" id="KW-1005">Bacterial flagellum biogenesis</keyword>
<protein>
    <recommendedName>
        <fullName evidence="4">Flagellar protein FlgN</fullName>
    </recommendedName>
</protein>
<dbReference type="SUPFAM" id="SSF140566">
    <property type="entry name" value="FlgN-like"/>
    <property type="match status" value="1"/>
</dbReference>
<reference evidence="2" key="1">
    <citation type="submission" date="2019-12" db="EMBL/GenBank/DDBJ databases">
        <authorList>
            <person name="zhang j."/>
            <person name="sun C.M."/>
        </authorList>
    </citation>
    <scope>NUCLEOTIDE SEQUENCE</scope>
    <source>
        <strain evidence="2">NS-1</strain>
    </source>
</reference>
<accession>A0A8A7KDF5</accession>